<dbReference type="GO" id="GO:0005096">
    <property type="term" value="F:GTPase activator activity"/>
    <property type="evidence" value="ECO:0007669"/>
    <property type="project" value="UniProtKB-KW"/>
</dbReference>
<dbReference type="Gene3D" id="3.80.10.10">
    <property type="entry name" value="Ribonuclease Inhibitor"/>
    <property type="match status" value="2"/>
</dbReference>
<dbReference type="OrthoDB" id="120976at2759"/>
<protein>
    <submittedName>
        <fullName evidence="5">Uncharacterized protein</fullName>
    </submittedName>
</protein>
<dbReference type="InterPro" id="IPR001611">
    <property type="entry name" value="Leu-rich_rpt"/>
</dbReference>
<evidence type="ECO:0000313" key="6">
    <source>
        <dbReference type="Proteomes" id="UP000751190"/>
    </source>
</evidence>
<keyword evidence="1" id="KW-0343">GTPase activation</keyword>
<dbReference type="AlphaFoldDB" id="A0A8J5XI43"/>
<dbReference type="SMART" id="SM00368">
    <property type="entry name" value="LRR_RI"/>
    <property type="match status" value="7"/>
</dbReference>
<comment type="caution">
    <text evidence="5">The sequence shown here is derived from an EMBL/GenBank/DDBJ whole genome shotgun (WGS) entry which is preliminary data.</text>
</comment>
<feature type="compositionally biased region" description="Polar residues" evidence="4">
    <location>
        <begin position="345"/>
        <end position="357"/>
    </location>
</feature>
<name>A0A8J5XI43_DIALT</name>
<dbReference type="InterPro" id="IPR032675">
    <property type="entry name" value="LRR_dom_sf"/>
</dbReference>
<keyword evidence="3" id="KW-0677">Repeat</keyword>
<keyword evidence="2" id="KW-0433">Leucine-rich repeat</keyword>
<feature type="region of interest" description="Disordered" evidence="4">
    <location>
        <begin position="336"/>
        <end position="361"/>
    </location>
</feature>
<dbReference type="EMBL" id="JAGTXO010000005">
    <property type="protein sequence ID" value="KAG8467913.1"/>
    <property type="molecule type" value="Genomic_DNA"/>
</dbReference>
<dbReference type="GO" id="GO:0006913">
    <property type="term" value="P:nucleocytoplasmic transport"/>
    <property type="evidence" value="ECO:0007669"/>
    <property type="project" value="TreeGrafter"/>
</dbReference>
<dbReference type="SUPFAM" id="SSF52047">
    <property type="entry name" value="RNI-like"/>
    <property type="match status" value="1"/>
</dbReference>
<evidence type="ECO:0000256" key="3">
    <source>
        <dbReference type="ARBA" id="ARBA00022737"/>
    </source>
</evidence>
<dbReference type="GO" id="GO:0048471">
    <property type="term" value="C:perinuclear region of cytoplasm"/>
    <property type="evidence" value="ECO:0007669"/>
    <property type="project" value="TreeGrafter"/>
</dbReference>
<evidence type="ECO:0000256" key="1">
    <source>
        <dbReference type="ARBA" id="ARBA00022468"/>
    </source>
</evidence>
<dbReference type="PANTHER" id="PTHR24113:SF12">
    <property type="entry name" value="RAN GTPASE-ACTIVATING PROTEIN 1"/>
    <property type="match status" value="1"/>
</dbReference>
<accession>A0A8J5XI43</accession>
<dbReference type="Proteomes" id="UP000751190">
    <property type="component" value="Unassembled WGS sequence"/>
</dbReference>
<dbReference type="Pfam" id="PF13516">
    <property type="entry name" value="LRR_6"/>
    <property type="match status" value="2"/>
</dbReference>
<sequence>MFCTRQQQAAVSPEEDDRPPTRRSSLVALLASALGSRSGTGLPEGCAIRALNERAITITQLRKLFALASHRCAEEGWVAADPGASVRWTRKLTPATLTHADVLQHLVAPSTEQRRCSFVELLAIAPQPAQWYAIHWCGQTLEATIACLSQHARDHALGEDTRYWMSTYALCAHADVEPSTRELLANAMPAVMAKAAGALAVLDMRGEALTRASVGWEIALSATAPGGSTRLFEAYCASDERSDESGGLMALGMTDGLAAVDAGRIADKMARERDYPSAHLQRALAFDLRFATGSSSEEHAELLALVGDGAQAERLNATVGARMALLRLPHLLAECRPGGKPGKTRVTTSSGTPSAAVSETPVARSALRRSLGLKATDSALTTLPTTPVARVDRFAPEGGARTRRGSTEEMLATSLRTLGASSLERVRILCDPSLFHHAQFAHVEMLLPPCLASIIASHLPIDMALQLAQLLLAGDESALREVHLTHCRLHNTQVAAMAASLPGNTRLHALCLAGNRIGDEGVSALARALSDDAQRCALRELDLAANVFREEALIALADALRLPCCPLQVLCVSTTAAGTSRDGLAELWDALGGNDQLLSLDLTGWKLGDVGARRAAHMLTQNRTLRVLRLAKHGISHTGSRELATALSSNRTLRELDLAENPLADRGSLFLAAVLGRNESALQRLVLRACQLSDVGARSMADALEHNMSLALLDLSRNACTSAGADALLRAARFNNVLTELNVLDNEHVSTSMLRSVQTPADGALAVGGGRESGGVMKGIFESVGARLKRG</sequence>
<dbReference type="PANTHER" id="PTHR24113">
    <property type="entry name" value="RAN GTPASE-ACTIVATING PROTEIN 1"/>
    <property type="match status" value="1"/>
</dbReference>
<organism evidence="5 6">
    <name type="scientific">Diacronema lutheri</name>
    <name type="common">Unicellular marine alga</name>
    <name type="synonym">Monochrysis lutheri</name>
    <dbReference type="NCBI Taxonomy" id="2081491"/>
    <lineage>
        <taxon>Eukaryota</taxon>
        <taxon>Haptista</taxon>
        <taxon>Haptophyta</taxon>
        <taxon>Pavlovophyceae</taxon>
        <taxon>Pavlovales</taxon>
        <taxon>Pavlovaceae</taxon>
        <taxon>Diacronema</taxon>
    </lineage>
</organism>
<dbReference type="GO" id="GO:0005829">
    <property type="term" value="C:cytosol"/>
    <property type="evidence" value="ECO:0007669"/>
    <property type="project" value="TreeGrafter"/>
</dbReference>
<evidence type="ECO:0000256" key="2">
    <source>
        <dbReference type="ARBA" id="ARBA00022614"/>
    </source>
</evidence>
<reference evidence="5" key="1">
    <citation type="submission" date="2021-05" db="EMBL/GenBank/DDBJ databases">
        <title>The genome of the haptophyte Pavlova lutheri (Diacronema luteri, Pavlovales) - a model for lipid biosynthesis in eukaryotic algae.</title>
        <authorList>
            <person name="Hulatt C.J."/>
            <person name="Posewitz M.C."/>
        </authorList>
    </citation>
    <scope>NUCLEOTIDE SEQUENCE</scope>
    <source>
        <strain evidence="5">NIVA-4/92</strain>
    </source>
</reference>
<feature type="compositionally biased region" description="Polar residues" evidence="4">
    <location>
        <begin position="1"/>
        <end position="10"/>
    </location>
</feature>
<proteinExistence type="predicted"/>
<evidence type="ECO:0000313" key="5">
    <source>
        <dbReference type="EMBL" id="KAG8467913.1"/>
    </source>
</evidence>
<keyword evidence="6" id="KW-1185">Reference proteome</keyword>
<evidence type="ECO:0000256" key="4">
    <source>
        <dbReference type="SAM" id="MobiDB-lite"/>
    </source>
</evidence>
<gene>
    <name evidence="5" type="ORF">KFE25_006965</name>
</gene>
<dbReference type="GO" id="GO:0005634">
    <property type="term" value="C:nucleus"/>
    <property type="evidence" value="ECO:0007669"/>
    <property type="project" value="TreeGrafter"/>
</dbReference>
<dbReference type="InterPro" id="IPR027038">
    <property type="entry name" value="RanGap"/>
</dbReference>
<dbReference type="OMA" id="AYCASDE"/>
<dbReference type="GO" id="GO:0031267">
    <property type="term" value="F:small GTPase binding"/>
    <property type="evidence" value="ECO:0007669"/>
    <property type="project" value="TreeGrafter"/>
</dbReference>
<feature type="region of interest" description="Disordered" evidence="4">
    <location>
        <begin position="1"/>
        <end position="22"/>
    </location>
</feature>